<evidence type="ECO:0000313" key="2">
    <source>
        <dbReference type="EMBL" id="ECR1523328.1"/>
    </source>
</evidence>
<gene>
    <name evidence="1" type="ORF">BTL12_03680</name>
    <name evidence="2" type="ORF">F0J77_02380</name>
</gene>
<comment type="caution">
    <text evidence="1">The sequence shown here is derived from an EMBL/GenBank/DDBJ whole genome shotgun (WGS) entry which is preliminary data.</text>
</comment>
<proteinExistence type="predicted"/>
<dbReference type="EMBL" id="AAKENF010000002">
    <property type="protein sequence ID" value="ECR1523328.1"/>
    <property type="molecule type" value="Genomic_DNA"/>
</dbReference>
<dbReference type="AlphaFoldDB" id="A0A5T0H7V3"/>
<reference evidence="2" key="2">
    <citation type="submission" date="2019-09" db="EMBL/GenBank/DDBJ databases">
        <authorList>
            <person name="Ashton P.M."/>
            <person name="Dallman T."/>
            <person name="Nair S."/>
            <person name="De Pinna E."/>
            <person name="Peters T."/>
            <person name="Grant K."/>
        </authorList>
    </citation>
    <scope>NUCLEOTIDE SEQUENCE</scope>
    <source>
        <strain evidence="2">228903</strain>
    </source>
</reference>
<dbReference type="EMBL" id="AACBLE010000008">
    <property type="protein sequence ID" value="EAJ8762604.1"/>
    <property type="molecule type" value="Genomic_DNA"/>
</dbReference>
<protein>
    <submittedName>
        <fullName evidence="1">Uncharacterized protein</fullName>
    </submittedName>
</protein>
<reference evidence="1" key="1">
    <citation type="submission" date="2018-05" db="EMBL/GenBank/DDBJ databases">
        <authorList>
            <consortium name="NARMS: The National Antimicrobial Resistance Monitoring System"/>
        </authorList>
    </citation>
    <scope>NUCLEOTIDE SEQUENCE</scope>
    <source>
        <strain evidence="1">FSIS1608910</strain>
    </source>
</reference>
<organism evidence="1">
    <name type="scientific">Campylobacter jejuni</name>
    <dbReference type="NCBI Taxonomy" id="197"/>
    <lineage>
        <taxon>Bacteria</taxon>
        <taxon>Pseudomonadati</taxon>
        <taxon>Campylobacterota</taxon>
        <taxon>Epsilonproteobacteria</taxon>
        <taxon>Campylobacterales</taxon>
        <taxon>Campylobacteraceae</taxon>
        <taxon>Campylobacter</taxon>
    </lineage>
</organism>
<name>A0A5T0H7V3_CAMJU</name>
<sequence length="69" mass="8493">MEENQKNNKSEIISVRLDTLTKEKLAFICELEYRPMALQIRKIIEDYIKDYERKFNLTNREDYPGYFPW</sequence>
<dbReference type="RefSeq" id="WP_002861647.1">
    <property type="nucleotide sequence ID" value="NZ_AP028359.1"/>
</dbReference>
<accession>A0A5T0H7V3</accession>
<evidence type="ECO:0000313" key="1">
    <source>
        <dbReference type="EMBL" id="EAJ8762604.1"/>
    </source>
</evidence>